<organism evidence="6 7">
    <name type="scientific">Thermococcus sibiricus</name>
    <dbReference type="NCBI Taxonomy" id="172049"/>
    <lineage>
        <taxon>Archaea</taxon>
        <taxon>Methanobacteriati</taxon>
        <taxon>Methanobacteriota</taxon>
        <taxon>Thermococci</taxon>
        <taxon>Thermococcales</taxon>
        <taxon>Thermococcaceae</taxon>
        <taxon>Thermococcus</taxon>
    </lineage>
</organism>
<evidence type="ECO:0000256" key="3">
    <source>
        <dbReference type="ARBA" id="ARBA00022801"/>
    </source>
</evidence>
<dbReference type="AlphaFoldDB" id="A0A101ENL6"/>
<dbReference type="Proteomes" id="UP000053911">
    <property type="component" value="Unassembled WGS sequence"/>
</dbReference>
<dbReference type="PROSITE" id="PS01053">
    <property type="entry name" value="ARGINASE_1"/>
    <property type="match status" value="1"/>
</dbReference>
<dbReference type="Pfam" id="PF00491">
    <property type="entry name" value="Arginase"/>
    <property type="match status" value="1"/>
</dbReference>
<dbReference type="NCBIfam" id="TIGR01230">
    <property type="entry name" value="agmatinase"/>
    <property type="match status" value="1"/>
</dbReference>
<feature type="binding site" evidence="4">
    <location>
        <position position="128"/>
    </location>
    <ligand>
        <name>Mn(2+)</name>
        <dbReference type="ChEBI" id="CHEBI:29035"/>
        <label>1</label>
    </ligand>
</feature>
<dbReference type="InterPro" id="IPR023696">
    <property type="entry name" value="Ureohydrolase_dom_sf"/>
</dbReference>
<protein>
    <submittedName>
        <fullName evidence="6">Arginase</fullName>
    </submittedName>
</protein>
<dbReference type="InterPro" id="IPR005925">
    <property type="entry name" value="Agmatinase-rel"/>
</dbReference>
<dbReference type="PANTHER" id="PTHR11358:SF26">
    <property type="entry name" value="GUANIDINO ACID HYDROLASE, MITOCHONDRIAL"/>
    <property type="match status" value="1"/>
</dbReference>
<accession>A0A101ENL6</accession>
<feature type="binding site" evidence="4">
    <location>
        <position position="100"/>
    </location>
    <ligand>
        <name>Mn(2+)</name>
        <dbReference type="ChEBI" id="CHEBI:29035"/>
        <label>1</label>
    </ligand>
</feature>
<dbReference type="PROSITE" id="PS51409">
    <property type="entry name" value="ARGINASE_2"/>
    <property type="match status" value="1"/>
</dbReference>
<dbReference type="CDD" id="cd11593">
    <property type="entry name" value="Agmatinase-like_2"/>
    <property type="match status" value="1"/>
</dbReference>
<dbReference type="InterPro" id="IPR020855">
    <property type="entry name" value="Ureohydrolase_Mn_BS"/>
</dbReference>
<dbReference type="GO" id="GO:0046872">
    <property type="term" value="F:metal ion binding"/>
    <property type="evidence" value="ECO:0007669"/>
    <property type="project" value="UniProtKB-KW"/>
</dbReference>
<evidence type="ECO:0000313" key="6">
    <source>
        <dbReference type="EMBL" id="KUK18676.1"/>
    </source>
</evidence>
<dbReference type="EMBL" id="LGFD01000001">
    <property type="protein sequence ID" value="KUK18676.1"/>
    <property type="molecule type" value="Genomic_DNA"/>
</dbReference>
<gene>
    <name evidence="6" type="ORF">XD54_0061</name>
</gene>
<feature type="binding site" evidence="4">
    <location>
        <position position="126"/>
    </location>
    <ligand>
        <name>Mn(2+)</name>
        <dbReference type="ChEBI" id="CHEBI:29035"/>
        <label>2</label>
    </ligand>
</feature>
<comment type="similarity">
    <text evidence="1">Belongs to the arginase family. Agmatinase subfamily.</text>
</comment>
<dbReference type="RefSeq" id="WP_015849342.1">
    <property type="nucleotide sequence ID" value="NZ_LGFD01000001.1"/>
</dbReference>
<feature type="binding site" evidence="4">
    <location>
        <position position="205"/>
    </location>
    <ligand>
        <name>Mn(2+)</name>
        <dbReference type="ChEBI" id="CHEBI:29035"/>
        <label>1</label>
    </ligand>
</feature>
<dbReference type="PATRIC" id="fig|172049.5.peg.422"/>
<dbReference type="GeneID" id="8096064"/>
<evidence type="ECO:0000256" key="2">
    <source>
        <dbReference type="ARBA" id="ARBA00022723"/>
    </source>
</evidence>
<dbReference type="PANTHER" id="PTHR11358">
    <property type="entry name" value="ARGINASE/AGMATINASE"/>
    <property type="match status" value="1"/>
</dbReference>
<dbReference type="OMA" id="CIDAGFV"/>
<evidence type="ECO:0000256" key="5">
    <source>
        <dbReference type="RuleBase" id="RU003684"/>
    </source>
</evidence>
<keyword evidence="4" id="KW-0464">Manganese</keyword>
<dbReference type="PIRSF" id="PIRSF036979">
    <property type="entry name" value="Arginase"/>
    <property type="match status" value="1"/>
</dbReference>
<dbReference type="SUPFAM" id="SSF52768">
    <property type="entry name" value="Arginase/deacetylase"/>
    <property type="match status" value="1"/>
</dbReference>
<dbReference type="GO" id="GO:0008783">
    <property type="term" value="F:agmatinase activity"/>
    <property type="evidence" value="ECO:0007669"/>
    <property type="project" value="TreeGrafter"/>
</dbReference>
<sequence length="285" mass="32093">MLFGIPPSEKPNLYILGIPWDNSSSYRRGCDKGPEAIREATSEELYNSFNESLVNLAEHWRYKDLGDVKVENFEELVERVDDLVKRHYTGELFLFLGGDHSITYATFRALKKVSQEEFGLIYFDAHPDLYPEYEGDKYSHACTVRRLVEEDLVKGKDVVQIGVRAPTKQQIEFAEEHGIKIISASEIYRCQKVDVPFKKAYLSFDMDVLDPAFAPGVGNPESGGLTTRELVEVIKSIKTEVVAFDVVELNPSYDYKGITAFAAAKIVREILGKTAKNELTLHAGG</sequence>
<comment type="cofactor">
    <cofactor evidence="4">
        <name>Mn(2+)</name>
        <dbReference type="ChEBI" id="CHEBI:29035"/>
    </cofactor>
    <text evidence="4">Binds 2 manganese ions per subunit.</text>
</comment>
<feature type="binding site" evidence="4">
    <location>
        <position position="207"/>
    </location>
    <ligand>
        <name>Mn(2+)</name>
        <dbReference type="ChEBI" id="CHEBI:29035"/>
        <label>1</label>
    </ligand>
</feature>
<comment type="caution">
    <text evidence="6">The sequence shown here is derived from an EMBL/GenBank/DDBJ whole genome shotgun (WGS) entry which is preliminary data.</text>
</comment>
<evidence type="ECO:0000313" key="7">
    <source>
        <dbReference type="Proteomes" id="UP000053911"/>
    </source>
</evidence>
<dbReference type="Gene3D" id="3.40.800.10">
    <property type="entry name" value="Ureohydrolase domain"/>
    <property type="match status" value="1"/>
</dbReference>
<feature type="binding site" evidence="4">
    <location>
        <position position="124"/>
    </location>
    <ligand>
        <name>Mn(2+)</name>
        <dbReference type="ChEBI" id="CHEBI:29035"/>
        <label>2</label>
    </ligand>
</feature>
<reference evidence="7" key="1">
    <citation type="journal article" date="2015" name="MBio">
        <title>Genome-Resolved Metagenomic Analysis Reveals Roles for Candidate Phyla and Other Microbial Community Members in Biogeochemical Transformations in Oil Reservoirs.</title>
        <authorList>
            <person name="Hu P."/>
            <person name="Tom L."/>
            <person name="Singh A."/>
            <person name="Thomas B.C."/>
            <person name="Baker B.J."/>
            <person name="Piceno Y.M."/>
            <person name="Andersen G.L."/>
            <person name="Banfield J.F."/>
        </authorList>
    </citation>
    <scope>NUCLEOTIDE SEQUENCE [LARGE SCALE GENOMIC DNA]</scope>
</reference>
<proteinExistence type="inferred from homology"/>
<dbReference type="InterPro" id="IPR006035">
    <property type="entry name" value="Ureohydrolase"/>
</dbReference>
<keyword evidence="3 5" id="KW-0378">Hydrolase</keyword>
<name>A0A101ENL6_9EURY</name>
<evidence type="ECO:0000256" key="1">
    <source>
        <dbReference type="ARBA" id="ARBA00009227"/>
    </source>
</evidence>
<dbReference type="GO" id="GO:0033389">
    <property type="term" value="P:putrescine biosynthetic process from arginine, via agmatine"/>
    <property type="evidence" value="ECO:0007669"/>
    <property type="project" value="TreeGrafter"/>
</dbReference>
<keyword evidence="2 4" id="KW-0479">Metal-binding</keyword>
<evidence type="ECO:0000256" key="4">
    <source>
        <dbReference type="PIRSR" id="PIRSR036979-1"/>
    </source>
</evidence>